<accession>A0A0F8YBS5</accession>
<feature type="non-terminal residue" evidence="1">
    <location>
        <position position="110"/>
    </location>
</feature>
<comment type="caution">
    <text evidence="1">The sequence shown here is derived from an EMBL/GenBank/DDBJ whole genome shotgun (WGS) entry which is preliminary data.</text>
</comment>
<proteinExistence type="predicted"/>
<name>A0A0F8YBS5_9ZZZZ</name>
<sequence>MIFAKGFSGPEGPVVLDDGSILIVEFASDKGCVTHISSDGKTSNIIAKTGSPNGLAVDKNGVIWVAESKEPSLLKMTMDGKYEIFLTGCNGESFMLPNDLAFGPDGALYL</sequence>
<dbReference type="Gene3D" id="2.120.10.30">
    <property type="entry name" value="TolB, C-terminal domain"/>
    <property type="match status" value="1"/>
</dbReference>
<organism evidence="1">
    <name type="scientific">marine sediment metagenome</name>
    <dbReference type="NCBI Taxonomy" id="412755"/>
    <lineage>
        <taxon>unclassified sequences</taxon>
        <taxon>metagenomes</taxon>
        <taxon>ecological metagenomes</taxon>
    </lineage>
</organism>
<dbReference type="PANTHER" id="PTHR47572:SF5">
    <property type="entry name" value="BLR2277 PROTEIN"/>
    <property type="match status" value="1"/>
</dbReference>
<reference evidence="1" key="1">
    <citation type="journal article" date="2015" name="Nature">
        <title>Complex archaea that bridge the gap between prokaryotes and eukaryotes.</title>
        <authorList>
            <person name="Spang A."/>
            <person name="Saw J.H."/>
            <person name="Jorgensen S.L."/>
            <person name="Zaremba-Niedzwiedzka K."/>
            <person name="Martijn J."/>
            <person name="Lind A.E."/>
            <person name="van Eijk R."/>
            <person name="Schleper C."/>
            <person name="Guy L."/>
            <person name="Ettema T.J."/>
        </authorList>
    </citation>
    <scope>NUCLEOTIDE SEQUENCE</scope>
</reference>
<dbReference type="InterPro" id="IPR051262">
    <property type="entry name" value="SMP-30/CGR1_Lactonase"/>
</dbReference>
<dbReference type="AlphaFoldDB" id="A0A0F8YBS5"/>
<gene>
    <name evidence="1" type="ORF">LCGC14_2839100</name>
</gene>
<dbReference type="SUPFAM" id="SSF63829">
    <property type="entry name" value="Calcium-dependent phosphotriesterase"/>
    <property type="match status" value="1"/>
</dbReference>
<dbReference type="InterPro" id="IPR011042">
    <property type="entry name" value="6-blade_b-propeller_TolB-like"/>
</dbReference>
<dbReference type="PANTHER" id="PTHR47572">
    <property type="entry name" value="LIPOPROTEIN-RELATED"/>
    <property type="match status" value="1"/>
</dbReference>
<evidence type="ECO:0008006" key="2">
    <source>
        <dbReference type="Google" id="ProtNLM"/>
    </source>
</evidence>
<protein>
    <recommendedName>
        <fullName evidence="2">SMP-30/Gluconolactonase/LRE-like region domain-containing protein</fullName>
    </recommendedName>
</protein>
<dbReference type="EMBL" id="LAZR01054284">
    <property type="protein sequence ID" value="KKK78882.1"/>
    <property type="molecule type" value="Genomic_DNA"/>
</dbReference>
<evidence type="ECO:0000313" key="1">
    <source>
        <dbReference type="EMBL" id="KKK78882.1"/>
    </source>
</evidence>